<dbReference type="CDD" id="cd06234">
    <property type="entry name" value="M14_PaCCP-like"/>
    <property type="match status" value="1"/>
</dbReference>
<dbReference type="AlphaFoldDB" id="A0AAW1RS44"/>
<proteinExistence type="inferred from homology"/>
<dbReference type="PANTHER" id="PTHR12756">
    <property type="entry name" value="CYTOSOLIC CARBOXYPEPTIDASE"/>
    <property type="match status" value="1"/>
</dbReference>
<evidence type="ECO:0000313" key="5">
    <source>
        <dbReference type="EMBL" id="KAK9836452.1"/>
    </source>
</evidence>
<accession>A0AAW1RS44</accession>
<dbReference type="PANTHER" id="PTHR12756:SF11">
    <property type="entry name" value="CYTOSOLIC CARBOXYPEPTIDASE 1"/>
    <property type="match status" value="1"/>
</dbReference>
<dbReference type="Gene3D" id="3.40.630.10">
    <property type="entry name" value="Zn peptidases"/>
    <property type="match status" value="1"/>
</dbReference>
<comment type="cofactor">
    <cofactor evidence="1">
        <name>Zn(2+)</name>
        <dbReference type="ChEBI" id="CHEBI:29105"/>
    </cofactor>
</comment>
<comment type="similarity">
    <text evidence="2 3">Belongs to the peptidase M14 family.</text>
</comment>
<dbReference type="GO" id="GO:0008270">
    <property type="term" value="F:zinc ion binding"/>
    <property type="evidence" value="ECO:0007669"/>
    <property type="project" value="InterPro"/>
</dbReference>
<keyword evidence="6" id="KW-1185">Reference proteome</keyword>
<dbReference type="GO" id="GO:0006508">
    <property type="term" value="P:proteolysis"/>
    <property type="evidence" value="ECO:0007669"/>
    <property type="project" value="InterPro"/>
</dbReference>
<feature type="active site" description="Proton donor/acceptor" evidence="3">
    <location>
        <position position="385"/>
    </location>
</feature>
<reference evidence="5 6" key="1">
    <citation type="journal article" date="2024" name="Nat. Commun.">
        <title>Phylogenomics reveals the evolutionary origins of lichenization in chlorophyte algae.</title>
        <authorList>
            <person name="Puginier C."/>
            <person name="Libourel C."/>
            <person name="Otte J."/>
            <person name="Skaloud P."/>
            <person name="Haon M."/>
            <person name="Grisel S."/>
            <person name="Petersen M."/>
            <person name="Berrin J.G."/>
            <person name="Delaux P.M."/>
            <person name="Dal Grande F."/>
            <person name="Keller J."/>
        </authorList>
    </citation>
    <scope>NUCLEOTIDE SEQUENCE [LARGE SCALE GENOMIC DNA]</scope>
    <source>
        <strain evidence="5 6">SAG 2145</strain>
    </source>
</reference>
<evidence type="ECO:0000313" key="6">
    <source>
        <dbReference type="Proteomes" id="UP001438707"/>
    </source>
</evidence>
<feature type="domain" description="Peptidase M14" evidence="4">
    <location>
        <begin position="158"/>
        <end position="424"/>
    </location>
</feature>
<dbReference type="InterPro" id="IPR050821">
    <property type="entry name" value="Cytosolic_carboxypeptidase"/>
</dbReference>
<protein>
    <recommendedName>
        <fullName evidence="4">Peptidase M14 domain-containing protein</fullName>
    </recommendedName>
</protein>
<dbReference type="SUPFAM" id="SSF53187">
    <property type="entry name" value="Zn-dependent exopeptidases"/>
    <property type="match status" value="1"/>
</dbReference>
<dbReference type="Pfam" id="PF00246">
    <property type="entry name" value="Peptidase_M14"/>
    <property type="match status" value="1"/>
</dbReference>
<evidence type="ECO:0000259" key="4">
    <source>
        <dbReference type="PROSITE" id="PS52035"/>
    </source>
</evidence>
<dbReference type="Pfam" id="PF18027">
    <property type="entry name" value="Pepdidase_M14_N"/>
    <property type="match status" value="1"/>
</dbReference>
<dbReference type="GO" id="GO:0004181">
    <property type="term" value="F:metallocarboxypeptidase activity"/>
    <property type="evidence" value="ECO:0007669"/>
    <property type="project" value="InterPro"/>
</dbReference>
<dbReference type="Gene3D" id="2.60.40.3120">
    <property type="match status" value="1"/>
</dbReference>
<comment type="caution">
    <text evidence="5">The sequence shown here is derived from an EMBL/GenBank/DDBJ whole genome shotgun (WGS) entry which is preliminary data.</text>
</comment>
<dbReference type="Proteomes" id="UP001438707">
    <property type="component" value="Unassembled WGS sequence"/>
</dbReference>
<gene>
    <name evidence="5" type="ORF">WJX74_000848</name>
</gene>
<dbReference type="PROSITE" id="PS52035">
    <property type="entry name" value="PEPTIDASE_M14"/>
    <property type="match status" value="1"/>
</dbReference>
<dbReference type="EMBL" id="JALJOS010000007">
    <property type="protein sequence ID" value="KAK9836452.1"/>
    <property type="molecule type" value="Genomic_DNA"/>
</dbReference>
<evidence type="ECO:0000256" key="3">
    <source>
        <dbReference type="PROSITE-ProRule" id="PRU01379"/>
    </source>
</evidence>
<sequence>MRNQLRIQALSLEQQELQNKWAEGPVAPTNAASCNSAGLHINSHFDSGNIEVIDIRDASNIQLSIHEDPYCDTDKRSHFQWYHFRVSGTSRSRSLRMHILNAGAASFPDAWSGYQSCASYNLKDWFRASTSYDQGSGILTIEHTVKSGMDAIYFAYFSPYTLGRHQQLIADMQCSPRVALQVIGQTLDGHDLDLLRLGREEGVMGKRKIWVVCRQHPGESMAEWWAEGFLRRLIDRDDPVARRLLREAEIFVVPNMNPDGSWRGHLRVNASGANLNRCWANPSMQASPEVFLVKQMMEQEGVDLMLDVHGDEDLPYNFISGNEGIPGWTPRLAHLQATFSDALGRCSPDFQTKYGYPIEEQGTANMGICSSAVGQLFDCCAMTLEMPFKDTADTPEAVKGWSPERCLRFGAAALGAMLEILPHLR</sequence>
<evidence type="ECO:0000256" key="2">
    <source>
        <dbReference type="ARBA" id="ARBA00005988"/>
    </source>
</evidence>
<dbReference type="InterPro" id="IPR040626">
    <property type="entry name" value="Pepdidase_M14_N"/>
</dbReference>
<evidence type="ECO:0000256" key="1">
    <source>
        <dbReference type="ARBA" id="ARBA00001947"/>
    </source>
</evidence>
<name>A0AAW1RS44_9CHLO</name>
<dbReference type="InterPro" id="IPR000834">
    <property type="entry name" value="Peptidase_M14"/>
</dbReference>
<organism evidence="5 6">
    <name type="scientific">Apatococcus lobatus</name>
    <dbReference type="NCBI Taxonomy" id="904363"/>
    <lineage>
        <taxon>Eukaryota</taxon>
        <taxon>Viridiplantae</taxon>
        <taxon>Chlorophyta</taxon>
        <taxon>core chlorophytes</taxon>
        <taxon>Trebouxiophyceae</taxon>
        <taxon>Chlorellales</taxon>
        <taxon>Chlorellaceae</taxon>
        <taxon>Apatococcus</taxon>
    </lineage>
</organism>